<dbReference type="Gene3D" id="1.25.40.390">
    <property type="match status" value="1"/>
</dbReference>
<keyword evidence="1" id="KW-0449">Lipoprotein</keyword>
<keyword evidence="2" id="KW-1185">Reference proteome</keyword>
<proteinExistence type="predicted"/>
<protein>
    <submittedName>
        <fullName evidence="1">SusD/RagB family nutrient-binding outer membrane lipoprotein</fullName>
    </submittedName>
</protein>
<organism evidence="1 2">
    <name type="scientific">Hymenobacter tibetensis</name>
    <dbReference type="NCBI Taxonomy" id="497967"/>
    <lineage>
        <taxon>Bacteria</taxon>
        <taxon>Pseudomonadati</taxon>
        <taxon>Bacteroidota</taxon>
        <taxon>Cytophagia</taxon>
        <taxon>Cytophagales</taxon>
        <taxon>Hymenobacteraceae</taxon>
        <taxon>Hymenobacter</taxon>
    </lineage>
</organism>
<evidence type="ECO:0000313" key="2">
    <source>
        <dbReference type="Proteomes" id="UP000831113"/>
    </source>
</evidence>
<gene>
    <name evidence="1" type="ORF">MTX78_17460</name>
</gene>
<reference evidence="1 2" key="1">
    <citation type="submission" date="2022-03" db="EMBL/GenBank/DDBJ databases">
        <title>Hymenobactersp. isolated from the air.</title>
        <authorList>
            <person name="Won M."/>
            <person name="Kwon S.-W."/>
        </authorList>
    </citation>
    <scope>NUCLEOTIDE SEQUENCE [LARGE SCALE GENOMIC DNA]</scope>
    <source>
        <strain evidence="1 2">KACC 21982</strain>
    </source>
</reference>
<sequence length="481" mass="52730">MKKSLIYALSAALLTTSCIDSLEDYNIDPKRATVGTAPGATFVANAERNLVRTINSANVNLNPFRFYVQYWAATDYPQESRYDINTRDINGGYWNALYRDVLRDLREAKTNIAADKLLTEPVKANQIACAEVLEIYTWAVLVETFGDVPYTQALNINSALPVYDSQAAIYADLITRLDAVIGQLKPGAGLGDYDLINGGDMALWLKFANSLKLRMALTIADVDDAKARTMVASTVGKVLASNDDIVDLAFDATFPNTNPLYEDLVRSGRNDFVGTSLFVDQLRTKEDPRLDDYFNPADSPAAGAPDFVGGEYGASNPYDEYSPAGDKLRQQTLPGVVMSYAQVEFMLAEAVARGYIAGTVTEHYNAGITASILEWGGTQAEATAYLAQPSVAYATAPGADYREKIGNQKWIALYNQPTEAYKEWRRLDTPRLTKPATANSEIPLRLPYPVAEQNVNTANYNAASSAIGGDVVTTKLFWDKR</sequence>
<dbReference type="InterPro" id="IPR011990">
    <property type="entry name" value="TPR-like_helical_dom_sf"/>
</dbReference>
<dbReference type="RefSeq" id="WP_243796961.1">
    <property type="nucleotide sequence ID" value="NZ_CP094669.1"/>
</dbReference>
<dbReference type="EMBL" id="CP094669">
    <property type="protein sequence ID" value="UOG73896.1"/>
    <property type="molecule type" value="Genomic_DNA"/>
</dbReference>
<name>A0ABY4CUF7_9BACT</name>
<accession>A0ABY4CUF7</accession>
<evidence type="ECO:0000313" key="1">
    <source>
        <dbReference type="EMBL" id="UOG73896.1"/>
    </source>
</evidence>
<dbReference type="InterPro" id="IPR041662">
    <property type="entry name" value="SusD-like_2"/>
</dbReference>
<dbReference type="Proteomes" id="UP000831113">
    <property type="component" value="Chromosome"/>
</dbReference>
<dbReference type="Pfam" id="PF12771">
    <property type="entry name" value="SusD-like_2"/>
    <property type="match status" value="1"/>
</dbReference>
<dbReference type="PROSITE" id="PS51257">
    <property type="entry name" value="PROKAR_LIPOPROTEIN"/>
    <property type="match status" value="1"/>
</dbReference>
<dbReference type="SUPFAM" id="SSF48452">
    <property type="entry name" value="TPR-like"/>
    <property type="match status" value="1"/>
</dbReference>